<dbReference type="Pfam" id="PF13492">
    <property type="entry name" value="GAF_3"/>
    <property type="match status" value="1"/>
</dbReference>
<proteinExistence type="predicted"/>
<dbReference type="Gene3D" id="3.40.50.620">
    <property type="entry name" value="HUPs"/>
    <property type="match status" value="1"/>
</dbReference>
<dbReference type="SUPFAM" id="SSF47384">
    <property type="entry name" value="Homodimeric domain of signal transducing histidine kinase"/>
    <property type="match status" value="1"/>
</dbReference>
<evidence type="ECO:0000313" key="16">
    <source>
        <dbReference type="EMBL" id="AHF78519.1"/>
    </source>
</evidence>
<evidence type="ECO:0000256" key="2">
    <source>
        <dbReference type="ARBA" id="ARBA00004141"/>
    </source>
</evidence>
<dbReference type="InterPro" id="IPR029016">
    <property type="entry name" value="GAF-like_dom_sf"/>
</dbReference>
<dbReference type="Gene3D" id="3.30.565.10">
    <property type="entry name" value="Histidine kinase-like ATPase, C-terminal domain"/>
    <property type="match status" value="1"/>
</dbReference>
<dbReference type="SUPFAM" id="SSF55874">
    <property type="entry name" value="ATPase domain of HSP90 chaperone/DNA topoisomerase II/histidine kinase"/>
    <property type="match status" value="1"/>
</dbReference>
<dbReference type="GO" id="GO:0005524">
    <property type="term" value="F:ATP binding"/>
    <property type="evidence" value="ECO:0007669"/>
    <property type="project" value="UniProtKB-KW"/>
</dbReference>
<dbReference type="AlphaFoldDB" id="W0HXN9"/>
<dbReference type="InterPro" id="IPR003852">
    <property type="entry name" value="Sig_transdc_His_kinase_KdpD_N"/>
</dbReference>
<dbReference type="FunFam" id="3.30.565.10:FF:000042">
    <property type="entry name" value="Two-component sensor histidine kinase KdpD"/>
    <property type="match status" value="1"/>
</dbReference>
<dbReference type="InterPro" id="IPR038318">
    <property type="entry name" value="KdpD_sf"/>
</dbReference>
<dbReference type="InterPro" id="IPR025201">
    <property type="entry name" value="KdpD_TM"/>
</dbReference>
<keyword evidence="12 14" id="KW-0472">Membrane</keyword>
<dbReference type="SUPFAM" id="SSF55781">
    <property type="entry name" value="GAF domain-like"/>
    <property type="match status" value="1"/>
</dbReference>
<reference evidence="16 17" key="1">
    <citation type="journal article" date="2014" name="Genome Biol. Evol.">
        <title>Genome degeneration and adaptation in a nascent stage of symbiosis.</title>
        <authorList>
            <person name="Oakeson K.F."/>
            <person name="Gil R."/>
            <person name="Clayton A.L."/>
            <person name="Dunn D.M."/>
            <person name="von Niederhausern A.C."/>
            <person name="Hamil C."/>
            <person name="Aoyagi A."/>
            <person name="Duval B."/>
            <person name="Baca A."/>
            <person name="Silva F.J."/>
            <person name="Vallier A."/>
            <person name="Jackson D.G."/>
            <person name="Latorre A."/>
            <person name="Weiss R.B."/>
            <person name="Heddi A."/>
            <person name="Moya A."/>
            <person name="Dale C."/>
        </authorList>
    </citation>
    <scope>NUCLEOTIDE SEQUENCE [LARGE SCALE GENOMIC DNA]</scope>
    <source>
        <strain evidence="16 17">HS1</strain>
    </source>
</reference>
<feature type="domain" description="Histidine kinase" evidence="15">
    <location>
        <begin position="668"/>
        <end position="882"/>
    </location>
</feature>
<evidence type="ECO:0000256" key="11">
    <source>
        <dbReference type="ARBA" id="ARBA00023012"/>
    </source>
</evidence>
<evidence type="ECO:0000256" key="10">
    <source>
        <dbReference type="ARBA" id="ARBA00022989"/>
    </source>
</evidence>
<dbReference type="InterPro" id="IPR004358">
    <property type="entry name" value="Sig_transdc_His_kin-like_C"/>
</dbReference>
<dbReference type="SMART" id="SM00387">
    <property type="entry name" value="HATPase_c"/>
    <property type="match status" value="1"/>
</dbReference>
<dbReference type="InterPro" id="IPR003594">
    <property type="entry name" value="HATPase_dom"/>
</dbReference>
<dbReference type="PROSITE" id="PS50109">
    <property type="entry name" value="HIS_KIN"/>
    <property type="match status" value="1"/>
</dbReference>
<keyword evidence="5" id="KW-0808">Transferase</keyword>
<name>W0HXN9_9GAMM</name>
<dbReference type="GO" id="GO:0000155">
    <property type="term" value="F:phosphorelay sensor kinase activity"/>
    <property type="evidence" value="ECO:0007669"/>
    <property type="project" value="InterPro"/>
</dbReference>
<keyword evidence="4" id="KW-0597">Phosphoprotein</keyword>
<dbReference type="Pfam" id="PF02518">
    <property type="entry name" value="HATPase_c"/>
    <property type="match status" value="1"/>
</dbReference>
<keyword evidence="10 14" id="KW-1133">Transmembrane helix</keyword>
<evidence type="ECO:0000256" key="4">
    <source>
        <dbReference type="ARBA" id="ARBA00022553"/>
    </source>
</evidence>
<dbReference type="PANTHER" id="PTHR45569:SF1">
    <property type="entry name" value="SENSOR PROTEIN KDPD"/>
    <property type="match status" value="1"/>
</dbReference>
<dbReference type="Gene3D" id="1.10.287.130">
    <property type="match status" value="1"/>
</dbReference>
<keyword evidence="11" id="KW-0902">Two-component regulatory system</keyword>
<dbReference type="PRINTS" id="PR00344">
    <property type="entry name" value="BCTRLSENSOR"/>
</dbReference>
<dbReference type="PATRIC" id="fig|1239307.3.peg.3891"/>
<evidence type="ECO:0000256" key="3">
    <source>
        <dbReference type="ARBA" id="ARBA00012438"/>
    </source>
</evidence>
<evidence type="ECO:0000256" key="9">
    <source>
        <dbReference type="ARBA" id="ARBA00022840"/>
    </source>
</evidence>
<organism evidence="16 17">
    <name type="scientific">Sodalis praecaptivus</name>
    <dbReference type="NCBI Taxonomy" id="1239307"/>
    <lineage>
        <taxon>Bacteria</taxon>
        <taxon>Pseudomonadati</taxon>
        <taxon>Pseudomonadota</taxon>
        <taxon>Gammaproteobacteria</taxon>
        <taxon>Enterobacterales</taxon>
        <taxon>Bruguierivoracaceae</taxon>
        <taxon>Sodalis</taxon>
    </lineage>
</organism>
<evidence type="ECO:0000259" key="15">
    <source>
        <dbReference type="PROSITE" id="PS50109"/>
    </source>
</evidence>
<dbReference type="InterPro" id="IPR003661">
    <property type="entry name" value="HisK_dim/P_dom"/>
</dbReference>
<evidence type="ECO:0000256" key="1">
    <source>
        <dbReference type="ARBA" id="ARBA00000085"/>
    </source>
</evidence>
<keyword evidence="7" id="KW-0547">Nucleotide-binding</keyword>
<keyword evidence="6 14" id="KW-0812">Transmembrane</keyword>
<dbReference type="KEGG" id="sod:Sant_3534"/>
<dbReference type="GO" id="GO:0005886">
    <property type="term" value="C:plasma membrane"/>
    <property type="evidence" value="ECO:0007669"/>
    <property type="project" value="TreeGrafter"/>
</dbReference>
<keyword evidence="9" id="KW-0067">ATP-binding</keyword>
<evidence type="ECO:0000256" key="7">
    <source>
        <dbReference type="ARBA" id="ARBA00022741"/>
    </source>
</evidence>
<dbReference type="Gene3D" id="3.40.50.300">
    <property type="entry name" value="P-loop containing nucleotide triphosphate hydrolases"/>
    <property type="match status" value="1"/>
</dbReference>
<evidence type="ECO:0000256" key="5">
    <source>
        <dbReference type="ARBA" id="ARBA00022679"/>
    </source>
</evidence>
<dbReference type="InterPro" id="IPR052023">
    <property type="entry name" value="Histidine_kinase_KdpD"/>
</dbReference>
<evidence type="ECO:0000256" key="12">
    <source>
        <dbReference type="ARBA" id="ARBA00023136"/>
    </source>
</evidence>
<evidence type="ECO:0000256" key="13">
    <source>
        <dbReference type="ARBA" id="ARBA00057300"/>
    </source>
</evidence>
<dbReference type="Gene3D" id="1.20.120.620">
    <property type="entry name" value="Backbone structure of the membrane domain of e. Coli histidine kinase receptor kdpd"/>
    <property type="match status" value="1"/>
</dbReference>
<dbReference type="InterPro" id="IPR036097">
    <property type="entry name" value="HisK_dim/P_sf"/>
</dbReference>
<comment type="catalytic activity">
    <reaction evidence="1">
        <text>ATP + protein L-histidine = ADP + protein N-phospho-L-histidine.</text>
        <dbReference type="EC" id="2.7.13.3"/>
    </reaction>
</comment>
<dbReference type="Proteomes" id="UP000019028">
    <property type="component" value="Chromosome"/>
</dbReference>
<dbReference type="EC" id="2.7.13.3" evidence="3"/>
<feature type="transmembrane region" description="Helical" evidence="14">
    <location>
        <begin position="451"/>
        <end position="470"/>
    </location>
</feature>
<dbReference type="InterPro" id="IPR014729">
    <property type="entry name" value="Rossmann-like_a/b/a_fold"/>
</dbReference>
<evidence type="ECO:0000256" key="8">
    <source>
        <dbReference type="ARBA" id="ARBA00022777"/>
    </source>
</evidence>
<keyword evidence="8 16" id="KW-0418">Kinase</keyword>
<dbReference type="NCBIfam" id="NF007793">
    <property type="entry name" value="PRK10490.1"/>
    <property type="match status" value="1"/>
</dbReference>
<accession>W0HXN9</accession>
<dbReference type="InterPro" id="IPR005467">
    <property type="entry name" value="His_kinase_dom"/>
</dbReference>
<dbReference type="Gene3D" id="3.30.450.40">
    <property type="match status" value="1"/>
</dbReference>
<dbReference type="FunFam" id="3.40.50.300:FF:000483">
    <property type="entry name" value="Sensor histidine kinase KdpD"/>
    <property type="match status" value="1"/>
</dbReference>
<evidence type="ECO:0000313" key="17">
    <source>
        <dbReference type="Proteomes" id="UP000019028"/>
    </source>
</evidence>
<comment type="function">
    <text evidence="13">Member of the two-component regulatory system KdpD/KdpE involved in the regulation of the kdp operon. KdpD may function as a membrane-associated protein kinase that phosphorylates KdpE in response to environmental signals.</text>
</comment>
<dbReference type="PANTHER" id="PTHR45569">
    <property type="entry name" value="SENSOR PROTEIN KDPD"/>
    <property type="match status" value="1"/>
</dbReference>
<evidence type="ECO:0000256" key="6">
    <source>
        <dbReference type="ARBA" id="ARBA00022692"/>
    </source>
</evidence>
<dbReference type="Pfam" id="PF02702">
    <property type="entry name" value="KdpD"/>
    <property type="match status" value="1"/>
</dbReference>
<dbReference type="CDD" id="cd00082">
    <property type="entry name" value="HisKA"/>
    <property type="match status" value="1"/>
</dbReference>
<protein>
    <recommendedName>
        <fullName evidence="3">histidine kinase</fullName>
        <ecNumber evidence="3">2.7.13.3</ecNumber>
    </recommendedName>
</protein>
<gene>
    <name evidence="16" type="primary">kdpD</name>
    <name evidence="16" type="ORF">Sant_3534</name>
</gene>
<dbReference type="InterPro" id="IPR003018">
    <property type="entry name" value="GAF"/>
</dbReference>
<dbReference type="SUPFAM" id="SSF52402">
    <property type="entry name" value="Adenine nucleotide alpha hydrolases-like"/>
    <property type="match status" value="1"/>
</dbReference>
<dbReference type="InterPro" id="IPR027417">
    <property type="entry name" value="P-loop_NTPase"/>
</dbReference>
<dbReference type="HOGENOM" id="CLU_000445_113_0_6"/>
<dbReference type="GO" id="GO:0042802">
    <property type="term" value="F:identical protein binding"/>
    <property type="evidence" value="ECO:0007669"/>
    <property type="project" value="UniProtKB-ARBA"/>
</dbReference>
<dbReference type="GO" id="GO:0005737">
    <property type="term" value="C:cytoplasm"/>
    <property type="evidence" value="ECO:0007669"/>
    <property type="project" value="UniProtKB-ARBA"/>
</dbReference>
<comment type="subcellular location">
    <subcellularLocation>
        <location evidence="2">Membrane</location>
        <topology evidence="2">Multi-pass membrane protein</topology>
    </subcellularLocation>
</comment>
<dbReference type="Pfam" id="PF00512">
    <property type="entry name" value="HisKA"/>
    <property type="match status" value="1"/>
</dbReference>
<dbReference type="Pfam" id="PF13493">
    <property type="entry name" value="DUF4118"/>
    <property type="match status" value="1"/>
</dbReference>
<sequence>MTDEPLRPDPDVLLAQADNDGRGKLKIYFGACAGVGKTWAMLQEARRLRAQGLDVVAGVVETHGRQETAALLEGLEMLKPRATGRRRHQAFDLDAALARRPAVILMDELAHSNAPGARHPKRWQDIEELLEAGIDVLTTVNVQHLESLNDVVSGVTGVRVRETVPDPFFDAAAEVVLVDLPPDDLLVRLKQGKVYVGDRAERAIENFFRKGNLFALRELALRRTADRVDGQMRAWRDARGREEKVWHTRDAVLLCIGASTGSEKLVRTAARLAAKLGSEWHAVTVETPTLYRRGEARRRATLRTLQLAQKMGAVTATLSDPDEAKAVLRYAREHNLGKIILGRPPQRRWRFANRFHRRLSRLGPDVDLLIVALDDVPDTSLARAEDGRGMGNGWRQNMRGALAAAALCALITLVCQWLPGVSPINLVMIYLLGVVLIAIVFGRLPSVAAALLNIVAFDLFFVAPAGSFAVSDAEYLVTFTVMLAVGLLTGNLTAGVRYQARVARHREQRARYLYEMADGLSRVRRPEAIAHICQRVVSAALLARCEIWLPDRQGELQGPAQSMMHTVPDAAIVKWSFDKGQVAGAGTDTLPGVPYKILPLTSSGRTLGLLIIEPSNVRHLMIPEQQRLLETFLVLIAGALERLELTRREQLSRLAAEREELRNSLLAALSHDLRTPLTVLFGQAEILMLNLSAEGSRYVHQADELRRQTLSTIRLVNNMLDMARIEADGFRPQTDWIALEEIIGSALKSLEGVVSARHVRLDLPREMILLRADGPLLERVFVNLLENAQKYAGQGAEIGIRAEKRTDTLTITVWDNGPGLPVGKENQLFDKFTRGHQESAIPGVGMGLAICRAIVEMHQGEIYAANRPSGGACFTIILPLPPAPALEEPLQEDA</sequence>
<dbReference type="InterPro" id="IPR036890">
    <property type="entry name" value="HATPase_C_sf"/>
</dbReference>
<evidence type="ECO:0000256" key="14">
    <source>
        <dbReference type="SAM" id="Phobius"/>
    </source>
</evidence>
<dbReference type="SMART" id="SM00388">
    <property type="entry name" value="HisKA"/>
    <property type="match status" value="1"/>
</dbReference>
<dbReference type="RefSeq" id="WP_025423640.1">
    <property type="nucleotide sequence ID" value="NZ_CP006569.1"/>
</dbReference>
<dbReference type="EMBL" id="CP006569">
    <property type="protein sequence ID" value="AHF78519.1"/>
    <property type="molecule type" value="Genomic_DNA"/>
</dbReference>
<feature type="transmembrane region" description="Helical" evidence="14">
    <location>
        <begin position="476"/>
        <end position="496"/>
    </location>
</feature>
<keyword evidence="17" id="KW-1185">Reference proteome</keyword>
<dbReference type="CDD" id="cd01987">
    <property type="entry name" value="USP_KdpD-like"/>
    <property type="match status" value="1"/>
</dbReference>
<dbReference type="OrthoDB" id="9806130at2"/>
<feature type="transmembrane region" description="Helical" evidence="14">
    <location>
        <begin position="425"/>
        <end position="444"/>
    </location>
</feature>